<name>A0A1W0A9B6_9STRA</name>
<dbReference type="STRING" id="74557.A0A1W0A9B6"/>
<protein>
    <recommendedName>
        <fullName evidence="2">DUF3668 domain-containing protein</fullName>
    </recommendedName>
</protein>
<keyword evidence="4" id="KW-1185">Reference proteome</keyword>
<dbReference type="GO" id="GO:0010564">
    <property type="term" value="P:regulation of cell cycle process"/>
    <property type="evidence" value="ECO:0007669"/>
    <property type="project" value="TreeGrafter"/>
</dbReference>
<feature type="coiled-coil region" evidence="1">
    <location>
        <begin position="682"/>
        <end position="940"/>
    </location>
</feature>
<dbReference type="Proteomes" id="UP000243217">
    <property type="component" value="Unassembled WGS sequence"/>
</dbReference>
<evidence type="ECO:0000256" key="1">
    <source>
        <dbReference type="SAM" id="Coils"/>
    </source>
</evidence>
<dbReference type="EMBL" id="JNBS01000293">
    <property type="protein sequence ID" value="OQS06907.1"/>
    <property type="molecule type" value="Genomic_DNA"/>
</dbReference>
<dbReference type="GO" id="GO:0005815">
    <property type="term" value="C:microtubule organizing center"/>
    <property type="evidence" value="ECO:0007669"/>
    <property type="project" value="TreeGrafter"/>
</dbReference>
<dbReference type="PANTHER" id="PTHR21574">
    <property type="entry name" value="CENTROSOMAL PROTEIN OF 120 KDA"/>
    <property type="match status" value="1"/>
</dbReference>
<proteinExistence type="predicted"/>
<evidence type="ECO:0000313" key="4">
    <source>
        <dbReference type="Proteomes" id="UP000243217"/>
    </source>
</evidence>
<evidence type="ECO:0000259" key="2">
    <source>
        <dbReference type="Pfam" id="PF12416"/>
    </source>
</evidence>
<dbReference type="Pfam" id="PF12416">
    <property type="entry name" value="DUF3668"/>
    <property type="match status" value="1"/>
</dbReference>
<dbReference type="InterPro" id="IPR035892">
    <property type="entry name" value="C2_domain_sf"/>
</dbReference>
<organism evidence="3 4">
    <name type="scientific">Thraustotheca clavata</name>
    <dbReference type="NCBI Taxonomy" id="74557"/>
    <lineage>
        <taxon>Eukaryota</taxon>
        <taxon>Sar</taxon>
        <taxon>Stramenopiles</taxon>
        <taxon>Oomycota</taxon>
        <taxon>Saprolegniomycetes</taxon>
        <taxon>Saprolegniales</taxon>
        <taxon>Achlyaceae</taxon>
        <taxon>Thraustotheca</taxon>
    </lineage>
</organism>
<feature type="domain" description="DUF3668" evidence="2">
    <location>
        <begin position="150"/>
        <end position="274"/>
    </location>
</feature>
<reference evidence="3 4" key="1">
    <citation type="journal article" date="2014" name="Genome Biol. Evol.">
        <title>The secreted proteins of Achlya hypogyna and Thraustotheca clavata identify the ancestral oomycete secretome and reveal gene acquisitions by horizontal gene transfer.</title>
        <authorList>
            <person name="Misner I."/>
            <person name="Blouin N."/>
            <person name="Leonard G."/>
            <person name="Richards T.A."/>
            <person name="Lane C.E."/>
        </authorList>
    </citation>
    <scope>NUCLEOTIDE SEQUENCE [LARGE SCALE GENOMIC DNA]</scope>
    <source>
        <strain evidence="3 4">ATCC 34112</strain>
    </source>
</reference>
<accession>A0A1W0A9B6</accession>
<evidence type="ECO:0000313" key="3">
    <source>
        <dbReference type="EMBL" id="OQS06907.1"/>
    </source>
</evidence>
<comment type="caution">
    <text evidence="3">The sequence shown here is derived from an EMBL/GenBank/DDBJ whole genome shotgun (WGS) entry which is preliminary data.</text>
</comment>
<dbReference type="InterPro" id="IPR022136">
    <property type="entry name" value="DUF3668"/>
</dbReference>
<dbReference type="AlphaFoldDB" id="A0A1W0A9B6"/>
<keyword evidence="1" id="KW-0175">Coiled coil</keyword>
<dbReference type="InterPro" id="IPR039893">
    <property type="entry name" value="CEP120-like"/>
</dbReference>
<dbReference type="Gene3D" id="2.60.40.150">
    <property type="entry name" value="C2 domain"/>
    <property type="match status" value="1"/>
</dbReference>
<dbReference type="OrthoDB" id="74821at2759"/>
<dbReference type="PANTHER" id="PTHR21574:SF0">
    <property type="entry name" value="CENTROSOMAL PROTEIN OF 120 KDA"/>
    <property type="match status" value="1"/>
</dbReference>
<sequence length="995" mass="114307">MELEIHVRRARNLTFSASSIDPATLELRVQCAINGDLRSTGSGKRARDGFVWRGDSSSMRWYVTKADFHRLKSSRPTIKLYVFGIGSQVYTLGWFFLDLRTPDTAWRWVKILNSKYHGEVYVRSQITKAAHPPPATEEIPHNMLVEDKVEPEYLLVGPAESSHDLFLLTITLLNAHDMQPMVTRLFQKFTQKEVNAMVQAGFWLSYSLFDVLVQTDVFTSLDHANFQGIRNVFRLKSSVENLREFFGSISSLQIFLCTIDRILGRVEIPIQVITASFPVYLNEKYSFEPSSSTKGVPLGSIEIEIDLVMEEKQQVTIDTNEEHEDDKEQVILVEEETKRELYWVLEYLELRLTHLDDTNLTISSSSGSTCQTSQALLVENRGISFIWRDLFCMEVPPTDTFTISIASVALKLTLSPESNSTTLYLNESDVGKCFYHWTTEKPAPSISHNPPMVLLLKVVSIKCSNAIEYVRVECVPSFSSSLTISSSSVQVLAKHQVDIPGPPSIWRNIQKQHLLKPWQLNVYGDKLLGIAPLSLEYLTMLKQEKQCDLCGEAYDEKHKHPGHPITWTTYTAFDVYIPAIAIDSKETIGTLHVVCTLQDKYPIDPTLSPPDDMSPSLPEIDMNTSFSAQEDNILPSHDQVKPQAVQELRTNPKVVHREEYEIPVKQPRNEPVYNSQQSCFCATTQENAKAALAKEKKQLEQKTKELHATHSLRMQALETEWALREKERMQTVRTAQQEYMQLESQLRKTLGDLEHRERQLKHAEELAAHQHELQKQEIEALEKRLKRETAVTLQSMEVQTQRLKEELTAMENRAKRAENIASMLESDMATIRTELRKSPEHALRQEIARKEATIVNLEKQLQDAHQEKVKAEAVQRDLVQQVERLTLLLQQEKRKQEEEKTGEIEKLRLKYRAREERYVLNGDREELRAIKKQLELLREMQSAPTSSTLPEVVRLQAEKDDLLVRGGYSEESPIIQELDRRILQAKKSQLYYSRP</sequence>
<gene>
    <name evidence="3" type="ORF">THRCLA_01064</name>
</gene>